<dbReference type="InterPro" id="IPR055080">
    <property type="entry name" value="Gal80p-like_C"/>
</dbReference>
<dbReference type="InterPro" id="IPR000683">
    <property type="entry name" value="Gfo/Idh/MocA-like_OxRdtase_N"/>
</dbReference>
<dbReference type="InterPro" id="IPR036291">
    <property type="entry name" value="NAD(P)-bd_dom_sf"/>
</dbReference>
<dbReference type="Gene3D" id="3.40.50.720">
    <property type="entry name" value="NAD(P)-binding Rossmann-like Domain"/>
    <property type="match status" value="1"/>
</dbReference>
<dbReference type="Pfam" id="PF22685">
    <property type="entry name" value="Gal80p_C-like"/>
    <property type="match status" value="1"/>
</dbReference>
<dbReference type="EMBL" id="BLJY01000006">
    <property type="protein sequence ID" value="GFF17420.1"/>
    <property type="molecule type" value="Genomic_DNA"/>
</dbReference>
<evidence type="ECO:0000259" key="1">
    <source>
        <dbReference type="Pfam" id="PF01408"/>
    </source>
</evidence>
<dbReference type="GO" id="GO:0000166">
    <property type="term" value="F:nucleotide binding"/>
    <property type="evidence" value="ECO:0007669"/>
    <property type="project" value="InterPro"/>
</dbReference>
<evidence type="ECO:0000259" key="2">
    <source>
        <dbReference type="Pfam" id="PF22685"/>
    </source>
</evidence>
<keyword evidence="4" id="KW-1185">Reference proteome</keyword>
<dbReference type="OrthoDB" id="64915at2759"/>
<dbReference type="Pfam" id="PF01408">
    <property type="entry name" value="GFO_IDH_MocA"/>
    <property type="match status" value="1"/>
</dbReference>
<dbReference type="VEuPathDB" id="FungiDB:ATEG_03542"/>
<sequence length="382" mass="41885">MSPIRVGLIGLSGAPSDQYEGTSWAASAHLPFLTASPHFEIVALLNSSSESARAAIAKYNLPVETKAYGDPADLANDPDVDLVVCCVRVDRHLLTVRPSLIAGKTVYVEWPLDRDLATAKEMASLANEHNARTIVGLQSNFSPLLRKMRSLVEGGEIGRILSSTFIGSFGNNIDTESKNVRYFLDRSVGGSVMSIHVGHSLESIITVLSQFKSFKSSSAITRPELDIVDHQAGGTIVQKAVPNTVPDNILLYGSVGPSDAPVTVKLYAGKEFPGLPRLDWQIQGTKGWLRLTSPVLFLNVGDSGAKVEIFRSDTGEVEQVKADSDEWDSFPIPVQNIARLYGAYRLGDWYPTFDWALKRHEMIDTIWTEFDSDRREPHTIDG</sequence>
<dbReference type="SUPFAM" id="SSF55347">
    <property type="entry name" value="Glyceraldehyde-3-phosphate dehydrogenase-like, C-terminal domain"/>
    <property type="match status" value="1"/>
</dbReference>
<dbReference type="SUPFAM" id="SSF51735">
    <property type="entry name" value="NAD(P)-binding Rossmann-fold domains"/>
    <property type="match status" value="1"/>
</dbReference>
<reference evidence="3 4" key="1">
    <citation type="submission" date="2020-01" db="EMBL/GenBank/DDBJ databases">
        <title>Aspergillus terreus IFO 6365 whole genome shotgun sequence.</title>
        <authorList>
            <person name="Kanamasa S."/>
            <person name="Takahashi H."/>
        </authorList>
    </citation>
    <scope>NUCLEOTIDE SEQUENCE [LARGE SCALE GENOMIC DNA]</scope>
    <source>
        <strain evidence="3 4">IFO 6365</strain>
    </source>
</reference>
<dbReference type="Gene3D" id="3.30.360.10">
    <property type="entry name" value="Dihydrodipicolinate Reductase, domain 2"/>
    <property type="match status" value="1"/>
</dbReference>
<comment type="caution">
    <text evidence="3">The sequence shown here is derived from an EMBL/GenBank/DDBJ whole genome shotgun (WGS) entry which is preliminary data.</text>
</comment>
<organism evidence="3 4">
    <name type="scientific">Aspergillus terreus</name>
    <dbReference type="NCBI Taxonomy" id="33178"/>
    <lineage>
        <taxon>Eukaryota</taxon>
        <taxon>Fungi</taxon>
        <taxon>Dikarya</taxon>
        <taxon>Ascomycota</taxon>
        <taxon>Pezizomycotina</taxon>
        <taxon>Eurotiomycetes</taxon>
        <taxon>Eurotiomycetidae</taxon>
        <taxon>Eurotiales</taxon>
        <taxon>Aspergillaceae</taxon>
        <taxon>Aspergillus</taxon>
        <taxon>Aspergillus subgen. Circumdati</taxon>
    </lineage>
</organism>
<feature type="domain" description="Gal80p-like C-terminal" evidence="2">
    <location>
        <begin position="143"/>
        <end position="293"/>
    </location>
</feature>
<proteinExistence type="predicted"/>
<protein>
    <submittedName>
        <fullName evidence="3">Oxidoreductase</fullName>
    </submittedName>
</protein>
<feature type="domain" description="Gfo/Idh/MocA-like oxidoreductase N-terminal" evidence="1">
    <location>
        <begin position="21"/>
        <end position="136"/>
    </location>
</feature>
<dbReference type="Proteomes" id="UP000452235">
    <property type="component" value="Unassembled WGS sequence"/>
</dbReference>
<evidence type="ECO:0000313" key="3">
    <source>
        <dbReference type="EMBL" id="GFF17420.1"/>
    </source>
</evidence>
<evidence type="ECO:0000313" key="4">
    <source>
        <dbReference type="Proteomes" id="UP000452235"/>
    </source>
</evidence>
<dbReference type="PANTHER" id="PTHR43708">
    <property type="entry name" value="CONSERVED EXPRESSED OXIDOREDUCTASE (EUROFUNG)"/>
    <property type="match status" value="1"/>
</dbReference>
<dbReference type="PANTHER" id="PTHR43708:SF1">
    <property type="entry name" value="GALACTOSE_LACTOSE METABOLISM REGULATORY PROTEIN GAL80"/>
    <property type="match status" value="1"/>
</dbReference>
<accession>A0A5M3YXT2</accession>
<gene>
    <name evidence="3" type="ORF">ATEIFO6365_0006076800</name>
</gene>
<dbReference type="AlphaFoldDB" id="A0A5M3YXT2"/>
<name>A0A5M3YXT2_ASPTE</name>
<dbReference type="InterPro" id="IPR051317">
    <property type="entry name" value="Gfo/Idh/MocA_oxidoreduct"/>
</dbReference>